<reference evidence="1 2" key="1">
    <citation type="journal article" date="2016" name="Nat. Commun.">
        <title>Thousands of microbial genomes shed light on interconnected biogeochemical processes in an aquifer system.</title>
        <authorList>
            <person name="Anantharaman K."/>
            <person name="Brown C.T."/>
            <person name="Hug L.A."/>
            <person name="Sharon I."/>
            <person name="Castelle C.J."/>
            <person name="Probst A.J."/>
            <person name="Thomas B.C."/>
            <person name="Singh A."/>
            <person name="Wilkins M.J."/>
            <person name="Karaoz U."/>
            <person name="Brodie E.L."/>
            <person name="Williams K.H."/>
            <person name="Hubbard S.S."/>
            <person name="Banfield J.F."/>
        </authorList>
    </citation>
    <scope>NUCLEOTIDE SEQUENCE [LARGE SCALE GENOMIC DNA]</scope>
</reference>
<evidence type="ECO:0000313" key="2">
    <source>
        <dbReference type="Proteomes" id="UP000177309"/>
    </source>
</evidence>
<evidence type="ECO:0008006" key="3">
    <source>
        <dbReference type="Google" id="ProtNLM"/>
    </source>
</evidence>
<organism evidence="1 2">
    <name type="scientific">candidate division WOR-1 bacterium RIFOXYC2_FULL_41_25</name>
    <dbReference type="NCBI Taxonomy" id="1802586"/>
    <lineage>
        <taxon>Bacteria</taxon>
        <taxon>Bacillati</taxon>
        <taxon>Saganbacteria</taxon>
    </lineage>
</organism>
<evidence type="ECO:0000313" key="1">
    <source>
        <dbReference type="EMBL" id="OGC33632.1"/>
    </source>
</evidence>
<dbReference type="Proteomes" id="UP000177309">
    <property type="component" value="Unassembled WGS sequence"/>
</dbReference>
<accession>A0A1F4TLN1</accession>
<sequence length="199" mass="23231">MKYFDFKKKLEKPLFTTQDIRLLGDKVFAYQLCLWQKQGYIIKLKNGVYVFTDGIGQVKPETIAANLYAPSYISLEKALSFYGLIPEMVYSITSVTPKTTRTFKNRLGNFTYQHLKPALFCGYREIKDGPASYLLAEPEKALLDYLYLHKIKDKKDWQGLRLNQKIINNTFRPKLFANYLRLFDNKKLTALCSKNLELK</sequence>
<gene>
    <name evidence="1" type="ORF">A2462_02155</name>
</gene>
<proteinExistence type="predicted"/>
<name>A0A1F4TLN1_UNCSA</name>
<dbReference type="AlphaFoldDB" id="A0A1F4TLN1"/>
<comment type="caution">
    <text evidence="1">The sequence shown here is derived from an EMBL/GenBank/DDBJ whole genome shotgun (WGS) entry which is preliminary data.</text>
</comment>
<protein>
    <recommendedName>
        <fullName evidence="3">AbiEi antitoxin C-terminal domain-containing protein</fullName>
    </recommendedName>
</protein>
<dbReference type="EMBL" id="MEUI01000030">
    <property type="protein sequence ID" value="OGC33632.1"/>
    <property type="molecule type" value="Genomic_DNA"/>
</dbReference>